<feature type="region of interest" description="Disordered" evidence="1">
    <location>
        <begin position="117"/>
        <end position="153"/>
    </location>
</feature>
<name>A0A368SI74_SETIT</name>
<feature type="transmembrane region" description="Helical" evidence="2">
    <location>
        <begin position="49"/>
        <end position="66"/>
    </location>
</feature>
<accession>A0A368SI74</accession>
<reference evidence="3" key="2">
    <citation type="submission" date="2015-07" db="EMBL/GenBank/DDBJ databases">
        <authorList>
            <person name="Noorani M."/>
        </authorList>
    </citation>
    <scope>NUCLEOTIDE SEQUENCE</scope>
    <source>
        <strain evidence="3">Yugu1</strain>
    </source>
</reference>
<keyword evidence="2" id="KW-0472">Membrane</keyword>
<feature type="transmembrane region" description="Helical" evidence="2">
    <location>
        <begin position="78"/>
        <end position="97"/>
    </location>
</feature>
<evidence type="ECO:0000313" key="3">
    <source>
        <dbReference type="EMBL" id="RCV42127.1"/>
    </source>
</evidence>
<protein>
    <submittedName>
        <fullName evidence="3">Uncharacterized protein</fullName>
    </submittedName>
</protein>
<proteinExistence type="predicted"/>
<feature type="compositionally biased region" description="Low complexity" evidence="1">
    <location>
        <begin position="124"/>
        <end position="144"/>
    </location>
</feature>
<evidence type="ECO:0000256" key="1">
    <source>
        <dbReference type="SAM" id="MobiDB-lite"/>
    </source>
</evidence>
<dbReference type="EMBL" id="CM003536">
    <property type="protein sequence ID" value="RCV42127.1"/>
    <property type="molecule type" value="Genomic_DNA"/>
</dbReference>
<reference evidence="3" key="1">
    <citation type="journal article" date="2012" name="Nat. Biotechnol.">
        <title>Reference genome sequence of the model plant Setaria.</title>
        <authorList>
            <person name="Bennetzen J.L."/>
            <person name="Schmutz J."/>
            <person name="Wang H."/>
            <person name="Percifield R."/>
            <person name="Hawkins J."/>
            <person name="Pontaroli A.C."/>
            <person name="Estep M."/>
            <person name="Feng L."/>
            <person name="Vaughn J.N."/>
            <person name="Grimwood J."/>
            <person name="Jenkins J."/>
            <person name="Barry K."/>
            <person name="Lindquist E."/>
            <person name="Hellsten U."/>
            <person name="Deshpande S."/>
            <person name="Wang X."/>
            <person name="Wu X."/>
            <person name="Mitros T."/>
            <person name="Triplett J."/>
            <person name="Yang X."/>
            <person name="Ye C.Y."/>
            <person name="Mauro-Herrera M."/>
            <person name="Wang L."/>
            <person name="Li P."/>
            <person name="Sharma M."/>
            <person name="Sharma R."/>
            <person name="Ronald P.C."/>
            <person name="Panaud O."/>
            <person name="Kellogg E.A."/>
            <person name="Brutnell T.P."/>
            <person name="Doust A.N."/>
            <person name="Tuskan G.A."/>
            <person name="Rokhsar D."/>
            <person name="Devos K.M."/>
        </authorList>
    </citation>
    <scope>NUCLEOTIDE SEQUENCE [LARGE SCALE GENOMIC DNA]</scope>
    <source>
        <strain evidence="3">Yugu1</strain>
    </source>
</reference>
<gene>
    <name evidence="3" type="ORF">SETIT_9G191000v2</name>
</gene>
<keyword evidence="2" id="KW-1133">Transmembrane helix</keyword>
<dbReference type="AlphaFoldDB" id="A0A368SI74"/>
<sequence length="153" mass="15946">MASANNGAVGMAAGAPVPSTMQRGGGSGPRVLVAWLLLAEYLQFDLRRWALFLLLSVLTAAAHVTTSLDGRPVPVHSWALDAVSVVAAVVLLCAVLLGGREEGGSIAEEPLLNDVHEMADENNRSAVRRPSSPGRASSACSPSRGWGPARRQP</sequence>
<dbReference type="STRING" id="4555.A0A368SI74"/>
<evidence type="ECO:0000256" key="2">
    <source>
        <dbReference type="SAM" id="Phobius"/>
    </source>
</evidence>
<keyword evidence="2" id="KW-0812">Transmembrane</keyword>
<organism evidence="3">
    <name type="scientific">Setaria italica</name>
    <name type="common">Foxtail millet</name>
    <name type="synonym">Panicum italicum</name>
    <dbReference type="NCBI Taxonomy" id="4555"/>
    <lineage>
        <taxon>Eukaryota</taxon>
        <taxon>Viridiplantae</taxon>
        <taxon>Streptophyta</taxon>
        <taxon>Embryophyta</taxon>
        <taxon>Tracheophyta</taxon>
        <taxon>Spermatophyta</taxon>
        <taxon>Magnoliopsida</taxon>
        <taxon>Liliopsida</taxon>
        <taxon>Poales</taxon>
        <taxon>Poaceae</taxon>
        <taxon>PACMAD clade</taxon>
        <taxon>Panicoideae</taxon>
        <taxon>Panicodae</taxon>
        <taxon>Paniceae</taxon>
        <taxon>Cenchrinae</taxon>
        <taxon>Setaria</taxon>
    </lineage>
</organism>